<reference evidence="3" key="2">
    <citation type="journal article" date="2023" name="IMA Fungus">
        <title>Comparative genomic study of the Penicillium genus elucidates a diverse pangenome and 15 lateral gene transfer events.</title>
        <authorList>
            <person name="Petersen C."/>
            <person name="Sorensen T."/>
            <person name="Nielsen M.R."/>
            <person name="Sondergaard T.E."/>
            <person name="Sorensen J.L."/>
            <person name="Fitzpatrick D.A."/>
            <person name="Frisvad J.C."/>
            <person name="Nielsen K.L."/>
        </authorList>
    </citation>
    <scope>NUCLEOTIDE SEQUENCE</scope>
    <source>
        <strain evidence="3">IBT 22155</strain>
    </source>
</reference>
<dbReference type="Gene3D" id="3.30.200.20">
    <property type="entry name" value="Phosphorylase Kinase, domain 1"/>
    <property type="match status" value="1"/>
</dbReference>
<evidence type="ECO:0000313" key="4">
    <source>
        <dbReference type="Proteomes" id="UP001149079"/>
    </source>
</evidence>
<feature type="coiled-coil region" evidence="1">
    <location>
        <begin position="491"/>
        <end position="518"/>
    </location>
</feature>
<dbReference type="InterPro" id="IPR011009">
    <property type="entry name" value="Kinase-like_dom_sf"/>
</dbReference>
<dbReference type="EMBL" id="JAPQKL010000003">
    <property type="protein sequence ID" value="KAJ5139197.1"/>
    <property type="molecule type" value="Genomic_DNA"/>
</dbReference>
<dbReference type="AlphaFoldDB" id="A0A9W9L6T3"/>
<sequence length="587" mass="66944">MCNLGNHNSSLGAILELTTIYLEMRRVSRFFTSCSKSLPSRMSSMGGRPDLFEYTSGRFLFNEELRRAERRIQFDVDALARAACHSAGRHVNDVASITKLAEGGFNRVLQVTFEDGYAVLARLPYKTTVPKYYAVASEAATLALLGAHGVPVPKVLAYSPDQTNAVGTEYILLEKLEGTPLGDQWFSMDTKTRVKVMRQIVDLERQFMSIHFPASGSLYHRRDLDGSQHSILVSDDIVVGPTAQLEWWYRERASLKVDRGPWDTFSACFEAPAKREIEFCKIFGKPRLHVERYLREIHEFRNLSPIPYQHLLTNYLTLAPDLDIPSGHPMSRPTLRHPDFSPNNILVNPSNDVVGIIDWQHAVILPLCLCAGIPDHFQNWGDPLSETLSKPEVRLPENFDKLSSEEQATVQETMWRRIVHFYYAALTMNPLPDHFDAIRAENCMLREKLFHHALAPWEGDSISLKHTMSYVLQNWPLSLEGVLTRSVECPIQFSEEEMQKCSEDYRQEQEKLQELGEMREVIGTDALGWVPDEDELERCKAIIRGIKDGLLEHSSTEMEKIAVLSHFPFDDHEEIENAGDLHIDFGR</sequence>
<dbReference type="InterPro" id="IPR002575">
    <property type="entry name" value="Aminoglycoside_PTrfase"/>
</dbReference>
<dbReference type="RefSeq" id="XP_056523846.1">
    <property type="nucleotide sequence ID" value="XM_056664789.1"/>
</dbReference>
<dbReference type="OrthoDB" id="10003767at2759"/>
<feature type="domain" description="Aminoglycoside phosphotransferase" evidence="2">
    <location>
        <begin position="97"/>
        <end position="364"/>
    </location>
</feature>
<keyword evidence="1" id="KW-0175">Coiled coil</keyword>
<dbReference type="PANTHER" id="PTHR36091">
    <property type="entry name" value="ALTERED INHERITANCE OF MITOCHONDRIA PROTEIN 9, MITOCHONDRIAL"/>
    <property type="match status" value="1"/>
</dbReference>
<dbReference type="Gene3D" id="3.90.1200.10">
    <property type="match status" value="1"/>
</dbReference>
<name>A0A9W9L6T3_9EURO</name>
<protein>
    <recommendedName>
        <fullName evidence="2">Aminoglycoside phosphotransferase domain-containing protein</fullName>
    </recommendedName>
</protein>
<dbReference type="InterPro" id="IPR051035">
    <property type="entry name" value="Mito_inheritance_9"/>
</dbReference>
<proteinExistence type="predicted"/>
<gene>
    <name evidence="3" type="ORF">N7515_004045</name>
</gene>
<dbReference type="SUPFAM" id="SSF56112">
    <property type="entry name" value="Protein kinase-like (PK-like)"/>
    <property type="match status" value="1"/>
</dbReference>
<keyword evidence="4" id="KW-1185">Reference proteome</keyword>
<evidence type="ECO:0000259" key="2">
    <source>
        <dbReference type="Pfam" id="PF01636"/>
    </source>
</evidence>
<dbReference type="Proteomes" id="UP001149079">
    <property type="component" value="Unassembled WGS sequence"/>
</dbReference>
<evidence type="ECO:0000313" key="3">
    <source>
        <dbReference type="EMBL" id="KAJ5139197.1"/>
    </source>
</evidence>
<dbReference type="GO" id="GO:0005739">
    <property type="term" value="C:mitochondrion"/>
    <property type="evidence" value="ECO:0007669"/>
    <property type="project" value="TreeGrafter"/>
</dbReference>
<accession>A0A9W9L6T3</accession>
<organism evidence="3 4">
    <name type="scientific">Penicillium bovifimosum</name>
    <dbReference type="NCBI Taxonomy" id="126998"/>
    <lineage>
        <taxon>Eukaryota</taxon>
        <taxon>Fungi</taxon>
        <taxon>Dikarya</taxon>
        <taxon>Ascomycota</taxon>
        <taxon>Pezizomycotina</taxon>
        <taxon>Eurotiomycetes</taxon>
        <taxon>Eurotiomycetidae</taxon>
        <taxon>Eurotiales</taxon>
        <taxon>Aspergillaceae</taxon>
        <taxon>Penicillium</taxon>
    </lineage>
</organism>
<comment type="caution">
    <text evidence="3">The sequence shown here is derived from an EMBL/GenBank/DDBJ whole genome shotgun (WGS) entry which is preliminary data.</text>
</comment>
<dbReference type="Pfam" id="PF01636">
    <property type="entry name" value="APH"/>
    <property type="match status" value="1"/>
</dbReference>
<evidence type="ECO:0000256" key="1">
    <source>
        <dbReference type="SAM" id="Coils"/>
    </source>
</evidence>
<reference evidence="3" key="1">
    <citation type="submission" date="2022-11" db="EMBL/GenBank/DDBJ databases">
        <authorList>
            <person name="Petersen C."/>
        </authorList>
    </citation>
    <scope>NUCLEOTIDE SEQUENCE</scope>
    <source>
        <strain evidence="3">IBT 22155</strain>
    </source>
</reference>
<dbReference type="GeneID" id="81403959"/>
<dbReference type="PANTHER" id="PTHR36091:SF2">
    <property type="entry name" value="AMINOGLYCOSIDE PHOSPHOTRANSFERASE DOMAIN-CONTAINING PROTEIN"/>
    <property type="match status" value="1"/>
</dbReference>